<name>A0ABY7IXV0_STRNI</name>
<evidence type="ECO:0000313" key="2">
    <source>
        <dbReference type="Proteomes" id="UP001210169"/>
    </source>
</evidence>
<dbReference type="EMBL" id="CP114203">
    <property type="protein sequence ID" value="WAU03796.1"/>
    <property type="molecule type" value="Genomic_DNA"/>
</dbReference>
<reference evidence="1 2" key="1">
    <citation type="submission" date="2022-12" db="EMBL/GenBank/DDBJ databases">
        <authorList>
            <person name="Ruckert C."/>
            <person name="Busche T."/>
            <person name="Kalinowski J."/>
            <person name="Wittmann C."/>
        </authorList>
    </citation>
    <scope>NUCLEOTIDE SEQUENCE [LARGE SCALE GENOMIC DNA]</scope>
    <source>
        <strain evidence="1 2">DSM 40276</strain>
    </source>
</reference>
<proteinExistence type="predicted"/>
<dbReference type="RefSeq" id="WP_277411003.1">
    <property type="nucleotide sequence ID" value="NZ_CP114203.1"/>
</dbReference>
<evidence type="ECO:0000313" key="1">
    <source>
        <dbReference type="EMBL" id="WAU03796.1"/>
    </source>
</evidence>
<dbReference type="Proteomes" id="UP001210169">
    <property type="component" value="Chromosome"/>
</dbReference>
<dbReference type="GeneID" id="301331174"/>
<accession>A0ABY7IXV0</accession>
<keyword evidence="2" id="KW-1185">Reference proteome</keyword>
<protein>
    <submittedName>
        <fullName evidence="1">Uncharacterized protein</fullName>
    </submittedName>
</protein>
<sequence>MDLACGQLVDAFGEHAKLFVLRFVYVRHEHGHRPADDGHLRQGRVDPGRQELVVSPELVEHVTDDGRVELGGDER</sequence>
<gene>
    <name evidence="1" type="ORF">STRNI_001986</name>
</gene>
<organism evidence="1 2">
    <name type="scientific">Streptomyces nigrescens</name>
    <dbReference type="NCBI Taxonomy" id="1920"/>
    <lineage>
        <taxon>Bacteria</taxon>
        <taxon>Bacillati</taxon>
        <taxon>Actinomycetota</taxon>
        <taxon>Actinomycetes</taxon>
        <taxon>Kitasatosporales</taxon>
        <taxon>Streptomycetaceae</taxon>
        <taxon>Streptomyces</taxon>
    </lineage>
</organism>